<dbReference type="Pfam" id="PF00045">
    <property type="entry name" value="Hemopexin"/>
    <property type="match status" value="3"/>
</dbReference>
<dbReference type="Proteomes" id="UP000230750">
    <property type="component" value="Unassembled WGS sequence"/>
</dbReference>
<evidence type="ECO:0000256" key="2">
    <source>
        <dbReference type="PROSITE-ProRule" id="PRU01011"/>
    </source>
</evidence>
<dbReference type="InterPro" id="IPR018487">
    <property type="entry name" value="Hemopexin-like_repeat"/>
</dbReference>
<dbReference type="InterPro" id="IPR036375">
    <property type="entry name" value="Hemopexin-like_dom_sf"/>
</dbReference>
<dbReference type="PANTHER" id="PTHR10201:SF294">
    <property type="entry name" value="MATRIX METALLOPROTEINASE 16"/>
    <property type="match status" value="1"/>
</dbReference>
<dbReference type="STRING" id="307972.A0A2G8JWT0"/>
<dbReference type="GO" id="GO:0004222">
    <property type="term" value="F:metalloendopeptidase activity"/>
    <property type="evidence" value="ECO:0007669"/>
    <property type="project" value="TreeGrafter"/>
</dbReference>
<dbReference type="GO" id="GO:0030198">
    <property type="term" value="P:extracellular matrix organization"/>
    <property type="evidence" value="ECO:0007669"/>
    <property type="project" value="TreeGrafter"/>
</dbReference>
<keyword evidence="4" id="KW-1185">Reference proteome</keyword>
<dbReference type="AlphaFoldDB" id="A0A2G8JWT0"/>
<evidence type="ECO:0000256" key="1">
    <source>
        <dbReference type="ARBA" id="ARBA00022737"/>
    </source>
</evidence>
<feature type="repeat" description="Hemopexin" evidence="2">
    <location>
        <begin position="145"/>
        <end position="192"/>
    </location>
</feature>
<dbReference type="InterPro" id="IPR000585">
    <property type="entry name" value="Hemopexin-like_dom"/>
</dbReference>
<dbReference type="SMART" id="SM00120">
    <property type="entry name" value="HX"/>
    <property type="match status" value="3"/>
</dbReference>
<evidence type="ECO:0000313" key="3">
    <source>
        <dbReference type="EMBL" id="PIK40193.1"/>
    </source>
</evidence>
<evidence type="ECO:0000313" key="4">
    <source>
        <dbReference type="Proteomes" id="UP000230750"/>
    </source>
</evidence>
<sequence length="229" mass="26253">MHRTIRYHYSDIGWWYLRIQGKLVFKLDNNAIGLESGFPTEISSVFADLPNDLDASVFYEDVGKTYFFKGSQYYQVSGTTVDSGYPLSISAKWNGLPNDLDAGFVWSGNGRVYFIKGNQYYRYNRYSEAVDSGYPRPLSVWRGLPASIESAMQWSNSRTYFFSGEEYYRFNDRSFRVDTSYPRSTVQYWIGCELDDLQQATTPTSGSNTYMSSLAVIMLSSLISLQLVK</sequence>
<protein>
    <submittedName>
        <fullName evidence="3">Putative matrix metalloproteinase-16</fullName>
    </submittedName>
</protein>
<dbReference type="GO" id="GO:0030574">
    <property type="term" value="P:collagen catabolic process"/>
    <property type="evidence" value="ECO:0007669"/>
    <property type="project" value="TreeGrafter"/>
</dbReference>
<dbReference type="SUPFAM" id="SSF50923">
    <property type="entry name" value="Hemopexin-like domain"/>
    <property type="match status" value="1"/>
</dbReference>
<feature type="repeat" description="Hemopexin" evidence="2">
    <location>
        <begin position="97"/>
        <end position="144"/>
    </location>
</feature>
<gene>
    <name evidence="3" type="ORF">BSL78_22957</name>
</gene>
<name>A0A2G8JWT0_STIJA</name>
<dbReference type="PROSITE" id="PS51642">
    <property type="entry name" value="HEMOPEXIN_2"/>
    <property type="match status" value="3"/>
</dbReference>
<dbReference type="GO" id="GO:0005615">
    <property type="term" value="C:extracellular space"/>
    <property type="evidence" value="ECO:0007669"/>
    <property type="project" value="TreeGrafter"/>
</dbReference>
<feature type="repeat" description="Hemopexin" evidence="2">
    <location>
        <begin position="50"/>
        <end position="96"/>
    </location>
</feature>
<proteinExistence type="predicted"/>
<dbReference type="Gene3D" id="2.110.10.10">
    <property type="entry name" value="Hemopexin-like domain"/>
    <property type="match status" value="1"/>
</dbReference>
<comment type="caution">
    <text evidence="3">The sequence shown here is derived from an EMBL/GenBank/DDBJ whole genome shotgun (WGS) entry which is preliminary data.</text>
</comment>
<reference evidence="3 4" key="1">
    <citation type="journal article" date="2017" name="PLoS Biol.">
        <title>The sea cucumber genome provides insights into morphological evolution and visceral regeneration.</title>
        <authorList>
            <person name="Zhang X."/>
            <person name="Sun L."/>
            <person name="Yuan J."/>
            <person name="Sun Y."/>
            <person name="Gao Y."/>
            <person name="Zhang L."/>
            <person name="Li S."/>
            <person name="Dai H."/>
            <person name="Hamel J.F."/>
            <person name="Liu C."/>
            <person name="Yu Y."/>
            <person name="Liu S."/>
            <person name="Lin W."/>
            <person name="Guo K."/>
            <person name="Jin S."/>
            <person name="Xu P."/>
            <person name="Storey K.B."/>
            <person name="Huan P."/>
            <person name="Zhang T."/>
            <person name="Zhou Y."/>
            <person name="Zhang J."/>
            <person name="Lin C."/>
            <person name="Li X."/>
            <person name="Xing L."/>
            <person name="Huo D."/>
            <person name="Sun M."/>
            <person name="Wang L."/>
            <person name="Mercier A."/>
            <person name="Li F."/>
            <person name="Yang H."/>
            <person name="Xiang J."/>
        </authorList>
    </citation>
    <scope>NUCLEOTIDE SEQUENCE [LARGE SCALE GENOMIC DNA]</scope>
    <source>
        <strain evidence="3">Shaxun</strain>
        <tissue evidence="3">Muscle</tissue>
    </source>
</reference>
<dbReference type="PANTHER" id="PTHR10201">
    <property type="entry name" value="MATRIX METALLOPROTEINASE"/>
    <property type="match status" value="1"/>
</dbReference>
<organism evidence="3 4">
    <name type="scientific">Stichopus japonicus</name>
    <name type="common">Sea cucumber</name>
    <dbReference type="NCBI Taxonomy" id="307972"/>
    <lineage>
        <taxon>Eukaryota</taxon>
        <taxon>Metazoa</taxon>
        <taxon>Echinodermata</taxon>
        <taxon>Eleutherozoa</taxon>
        <taxon>Echinozoa</taxon>
        <taxon>Holothuroidea</taxon>
        <taxon>Aspidochirotacea</taxon>
        <taxon>Aspidochirotida</taxon>
        <taxon>Stichopodidae</taxon>
        <taxon>Apostichopus</taxon>
    </lineage>
</organism>
<keyword evidence="1" id="KW-0677">Repeat</keyword>
<dbReference type="CDD" id="cd00094">
    <property type="entry name" value="HX"/>
    <property type="match status" value="1"/>
</dbReference>
<dbReference type="EMBL" id="MRZV01001152">
    <property type="protein sequence ID" value="PIK40193.1"/>
    <property type="molecule type" value="Genomic_DNA"/>
</dbReference>
<dbReference type="OrthoDB" id="406838at2759"/>
<accession>A0A2G8JWT0</accession>